<dbReference type="GeneID" id="7051026"/>
<dbReference type="AlphaFoldDB" id="B6JUX5"/>
<evidence type="ECO:0000259" key="2">
    <source>
        <dbReference type="Pfam" id="PF06991"/>
    </source>
</evidence>
<reference evidence="3 5" key="1">
    <citation type="journal article" date="2011" name="Science">
        <title>Comparative functional genomics of the fission yeasts.</title>
        <authorList>
            <person name="Rhind N."/>
            <person name="Chen Z."/>
            <person name="Yassour M."/>
            <person name="Thompson D.A."/>
            <person name="Haas B.J."/>
            <person name="Habib N."/>
            <person name="Wapinski I."/>
            <person name="Roy S."/>
            <person name="Lin M.F."/>
            <person name="Heiman D.I."/>
            <person name="Young S.K."/>
            <person name="Furuya K."/>
            <person name="Guo Y."/>
            <person name="Pidoux A."/>
            <person name="Chen H.M."/>
            <person name="Robbertse B."/>
            <person name="Goldberg J.M."/>
            <person name="Aoki K."/>
            <person name="Bayne E.H."/>
            <person name="Berlin A.M."/>
            <person name="Desjardins C.A."/>
            <person name="Dobbs E."/>
            <person name="Dukaj L."/>
            <person name="Fan L."/>
            <person name="FitzGerald M.G."/>
            <person name="French C."/>
            <person name="Gujja S."/>
            <person name="Hansen K."/>
            <person name="Keifenheim D."/>
            <person name="Levin J.Z."/>
            <person name="Mosher R.A."/>
            <person name="Mueller C.A."/>
            <person name="Pfiffner J."/>
            <person name="Priest M."/>
            <person name="Russ C."/>
            <person name="Smialowska A."/>
            <person name="Swoboda P."/>
            <person name="Sykes S.M."/>
            <person name="Vaughn M."/>
            <person name="Vengrova S."/>
            <person name="Yoder R."/>
            <person name="Zeng Q."/>
            <person name="Allshire R."/>
            <person name="Baulcombe D."/>
            <person name="Birren B.W."/>
            <person name="Brown W."/>
            <person name="Ekwall K."/>
            <person name="Kellis M."/>
            <person name="Leatherwood J."/>
            <person name="Levin H."/>
            <person name="Margalit H."/>
            <person name="Martienssen R."/>
            <person name="Nieduszynski C.A."/>
            <person name="Spatafora J.W."/>
            <person name="Friedman N."/>
            <person name="Dalgaard J.Z."/>
            <person name="Baumann P."/>
            <person name="Niki H."/>
            <person name="Regev A."/>
            <person name="Nusbaum C."/>
        </authorList>
    </citation>
    <scope>NUCLEOTIDE SEQUENCE [LARGE SCALE GENOMIC DNA]</scope>
    <source>
        <strain evidence="5">yFS275 / FY16936</strain>
    </source>
</reference>
<dbReference type="GO" id="GO:0005684">
    <property type="term" value="C:U2-type spliceosomal complex"/>
    <property type="evidence" value="ECO:0000318"/>
    <property type="project" value="GO_Central"/>
</dbReference>
<dbReference type="PANTHER" id="PTHR15327">
    <property type="entry name" value="MICROFIBRIL-ASSOCIATED PROTEIN"/>
    <property type="match status" value="1"/>
</dbReference>
<sequence>MSGARIPRPAARYRAGKAVSESSSSSSESDYEEEELVVEERHEEQQTTQVTVSSNIKHEVQLHTENASETSPSNIVKDRTIEFNQSQPAESAESSSEYETENEASSDESEESSEEESSDEEPRRVIPARPVFFSKKRSGSESTQTTQSREDVSRQILEETIKNELQQKELLKQQSIITSVDDTDGLDPEGEYESWKLRKLQRKKRDKERLIRMEREREEVEARRLMNAEERDAEDMEAAEQSRRKEKSKMSFMQKYYHRGAFYQDQEILQRDFSEAAESEIRNIELLPKPLQVRGDKFSKAGQTKWTHLANEDTSRKDSSWYDSRNPVLQKTLRRLGGLHDDDFPSKKHKK</sequence>
<feature type="compositionally biased region" description="Polar residues" evidence="1">
    <location>
        <begin position="46"/>
        <end position="55"/>
    </location>
</feature>
<gene>
    <name evidence="4" type="primary">saf3</name>
    <name evidence="3" type="ORF">SJAG_00076</name>
</gene>
<dbReference type="GO" id="GO:0000398">
    <property type="term" value="P:mRNA splicing, via spliceosome"/>
    <property type="evidence" value="ECO:0000318"/>
    <property type="project" value="GO_Central"/>
</dbReference>
<accession>B6JUX5</accession>
<dbReference type="HOGENOM" id="CLU_022379_1_1_1"/>
<feature type="region of interest" description="Disordered" evidence="1">
    <location>
        <begin position="1"/>
        <end position="153"/>
    </location>
</feature>
<dbReference type="InterPro" id="IPR033194">
    <property type="entry name" value="MFAP1"/>
</dbReference>
<dbReference type="JaponicusDB" id="SJAG_00076">
    <property type="gene designation" value="saf3"/>
</dbReference>
<dbReference type="eggNOG" id="KOG1425">
    <property type="taxonomic scope" value="Eukaryota"/>
</dbReference>
<organism evidence="3 5">
    <name type="scientific">Schizosaccharomyces japonicus (strain yFS275 / FY16936)</name>
    <name type="common">Fission yeast</name>
    <dbReference type="NCBI Taxonomy" id="402676"/>
    <lineage>
        <taxon>Eukaryota</taxon>
        <taxon>Fungi</taxon>
        <taxon>Dikarya</taxon>
        <taxon>Ascomycota</taxon>
        <taxon>Taphrinomycotina</taxon>
        <taxon>Schizosaccharomycetes</taxon>
        <taxon>Schizosaccharomycetales</taxon>
        <taxon>Schizosaccharomycetaceae</taxon>
        <taxon>Schizosaccharomyces</taxon>
    </lineage>
</organism>
<feature type="region of interest" description="Disordered" evidence="1">
    <location>
        <begin position="226"/>
        <end position="248"/>
    </location>
</feature>
<evidence type="ECO:0000313" key="4">
    <source>
        <dbReference type="JaponicusDB" id="SJAG_00076"/>
    </source>
</evidence>
<dbReference type="VEuPathDB" id="FungiDB:SJAG_00076"/>
<dbReference type="GO" id="GO:0045292">
    <property type="term" value="P:mRNA cis splicing, via spliceosome"/>
    <property type="evidence" value="ECO:0007669"/>
    <property type="project" value="EnsemblFungi"/>
</dbReference>
<evidence type="ECO:0000313" key="5">
    <source>
        <dbReference type="Proteomes" id="UP000001744"/>
    </source>
</evidence>
<feature type="domain" description="Micro-fibrillar-associated protein 1 C-terminal" evidence="2">
    <location>
        <begin position="136"/>
        <end position="314"/>
    </location>
</feature>
<dbReference type="STRING" id="402676.B6JUX5"/>
<dbReference type="Pfam" id="PF06991">
    <property type="entry name" value="MFAP1"/>
    <property type="match status" value="1"/>
</dbReference>
<evidence type="ECO:0000256" key="1">
    <source>
        <dbReference type="SAM" id="MobiDB-lite"/>
    </source>
</evidence>
<dbReference type="OMA" id="YRDMKTE"/>
<dbReference type="EMBL" id="KE651166">
    <property type="protein sequence ID" value="EEB05081.1"/>
    <property type="molecule type" value="Genomic_DNA"/>
</dbReference>
<dbReference type="OrthoDB" id="1111734at2759"/>
<name>B6JUX5_SCHJY</name>
<feature type="compositionally biased region" description="Acidic residues" evidence="1">
    <location>
        <begin position="96"/>
        <end position="119"/>
    </location>
</feature>
<keyword evidence="5" id="KW-1185">Reference proteome</keyword>
<dbReference type="InterPro" id="IPR009730">
    <property type="entry name" value="MFAP1_C"/>
</dbReference>
<proteinExistence type="predicted"/>
<evidence type="ECO:0000313" key="3">
    <source>
        <dbReference type="EMBL" id="EEB05081.1"/>
    </source>
</evidence>
<dbReference type="Proteomes" id="UP000001744">
    <property type="component" value="Unassembled WGS sequence"/>
</dbReference>
<feature type="compositionally biased region" description="Low complexity" evidence="1">
    <location>
        <begin position="1"/>
        <end position="28"/>
    </location>
</feature>
<feature type="compositionally biased region" description="Polar residues" evidence="1">
    <location>
        <begin position="63"/>
        <end position="74"/>
    </location>
</feature>
<protein>
    <submittedName>
        <fullName evidence="3">Microfibrillar-associated protein family protein</fullName>
    </submittedName>
</protein>
<dbReference type="RefSeq" id="XP_002171374.1">
    <property type="nucleotide sequence ID" value="XM_002171338.1"/>
</dbReference>